<evidence type="ECO:0000313" key="1">
    <source>
        <dbReference type="EMBL" id="KAH6929152.1"/>
    </source>
</evidence>
<organism evidence="1 2">
    <name type="scientific">Hyalomma asiaticum</name>
    <name type="common">Tick</name>
    <dbReference type="NCBI Taxonomy" id="266040"/>
    <lineage>
        <taxon>Eukaryota</taxon>
        <taxon>Metazoa</taxon>
        <taxon>Ecdysozoa</taxon>
        <taxon>Arthropoda</taxon>
        <taxon>Chelicerata</taxon>
        <taxon>Arachnida</taxon>
        <taxon>Acari</taxon>
        <taxon>Parasitiformes</taxon>
        <taxon>Ixodida</taxon>
        <taxon>Ixodoidea</taxon>
        <taxon>Ixodidae</taxon>
        <taxon>Hyalomminae</taxon>
        <taxon>Hyalomma</taxon>
    </lineage>
</organism>
<dbReference type="EMBL" id="CM023486">
    <property type="protein sequence ID" value="KAH6929152.1"/>
    <property type="molecule type" value="Genomic_DNA"/>
</dbReference>
<dbReference type="Proteomes" id="UP000821845">
    <property type="component" value="Chromosome 6"/>
</dbReference>
<gene>
    <name evidence="1" type="ORF">HPB50_023951</name>
</gene>
<proteinExistence type="predicted"/>
<keyword evidence="2" id="KW-1185">Reference proteome</keyword>
<comment type="caution">
    <text evidence="1">The sequence shown here is derived from an EMBL/GenBank/DDBJ whole genome shotgun (WGS) entry which is preliminary data.</text>
</comment>
<sequence length="555" mass="60276">MFRFPRSPRRQKRWLAEVKRDNWEPTAYSRVCSAHLEDSNFEQRRQDGLRKLRPDAVPTVFPSRTTSTCWKPTEMPGCLVQSPGPAATPQPRLPLGDISNDSAHVKVLIAEERSCNPDSSLKAGALRVNEGSTKICGAGNTCSYGILLLSSVSWATFSQLLDSMSQGASLTSLCYDSDDGFHLADLIGPSLGKSIEEIRDDEEHLEDLLLEEVSPVECDILAYVAGFLLRAIIKATVDSRIGQPAAKKTFAARWSFRTTEGAGIPRGREGSCLKTPAADSSGARSSKDEARHGCKRRTCGQLFGEGSHGEKAATVEESLGAVNEATVLEHRRRTLLPRDNSAAVRVGDPAFRRHAEICPIHREPGHLRDEARRRLQAKEPEVQPATSVAAHDAVREEPDKGGELNVCFEAVFEQAHKRGVEVGIAKSGQVEADPASDDREESSVAKVGVAGDPAQVCSLLEKERPIPFGANAFAKERVHDKSSEEAHHAFDVVGKAVAWMLTLAAPFSWSGKAIGGCPSREEDGDQRRVTVRSKGQAPTRQKGLQPNGVRLGQCG</sequence>
<protein>
    <submittedName>
        <fullName evidence="1">Uncharacterized protein</fullName>
    </submittedName>
</protein>
<name>A0ACB7S7L3_HYAAI</name>
<reference evidence="1" key="1">
    <citation type="submission" date="2020-05" db="EMBL/GenBank/DDBJ databases">
        <title>Large-scale comparative analyses of tick genomes elucidate their genetic diversity and vector capacities.</title>
        <authorList>
            <person name="Jia N."/>
            <person name="Wang J."/>
            <person name="Shi W."/>
            <person name="Du L."/>
            <person name="Sun Y."/>
            <person name="Zhan W."/>
            <person name="Jiang J."/>
            <person name="Wang Q."/>
            <person name="Zhang B."/>
            <person name="Ji P."/>
            <person name="Sakyi L.B."/>
            <person name="Cui X."/>
            <person name="Yuan T."/>
            <person name="Jiang B."/>
            <person name="Yang W."/>
            <person name="Lam T.T.-Y."/>
            <person name="Chang Q."/>
            <person name="Ding S."/>
            <person name="Wang X."/>
            <person name="Zhu J."/>
            <person name="Ruan X."/>
            <person name="Zhao L."/>
            <person name="Wei J."/>
            <person name="Que T."/>
            <person name="Du C."/>
            <person name="Cheng J."/>
            <person name="Dai P."/>
            <person name="Han X."/>
            <person name="Huang E."/>
            <person name="Gao Y."/>
            <person name="Liu J."/>
            <person name="Shao H."/>
            <person name="Ye R."/>
            <person name="Li L."/>
            <person name="Wei W."/>
            <person name="Wang X."/>
            <person name="Wang C."/>
            <person name="Yang T."/>
            <person name="Huo Q."/>
            <person name="Li W."/>
            <person name="Guo W."/>
            <person name="Chen H."/>
            <person name="Zhou L."/>
            <person name="Ni X."/>
            <person name="Tian J."/>
            <person name="Zhou Y."/>
            <person name="Sheng Y."/>
            <person name="Liu T."/>
            <person name="Pan Y."/>
            <person name="Xia L."/>
            <person name="Li J."/>
            <person name="Zhao F."/>
            <person name="Cao W."/>
        </authorList>
    </citation>
    <scope>NUCLEOTIDE SEQUENCE</scope>
    <source>
        <strain evidence="1">Hyas-2018</strain>
    </source>
</reference>
<evidence type="ECO:0000313" key="2">
    <source>
        <dbReference type="Proteomes" id="UP000821845"/>
    </source>
</evidence>
<accession>A0ACB7S7L3</accession>